<organism evidence="2">
    <name type="scientific">uncultured virus</name>
    <dbReference type="NCBI Taxonomy" id="340016"/>
    <lineage>
        <taxon>Viruses</taxon>
        <taxon>environmental samples</taxon>
    </lineage>
</organism>
<sequence length="244" mass="26630">MSRKQIIYNKSGGTMTEIQKGYAARNRANALLKLRNRNTVMTIPRQMPNQYQAQLRRAAPQEVNYVDLGSVVYPFDTTGSITLIATIAQGASVNQRIGKRAYYKSLLIRGIAVAGSTGTIADGAYLVVYDKRPTGALPAITDILTAVTPHAFMNDNNTGRFEIIRRQDFNIIGNSVTPSTGRESMNVDEYIKLVRRPITFESVGTGAIGDIDSGALYFVTVGNLPAGTTAPSLTARFRTRFTEA</sequence>
<dbReference type="GO" id="GO:0005198">
    <property type="term" value="F:structural molecule activity"/>
    <property type="evidence" value="ECO:0007669"/>
    <property type="project" value="InterPro"/>
</dbReference>
<dbReference type="Pfam" id="PF00844">
    <property type="entry name" value="Gemini_coat"/>
    <property type="match status" value="1"/>
</dbReference>
<dbReference type="EMBL" id="KY487929">
    <property type="protein sequence ID" value="AUM61925.1"/>
    <property type="molecule type" value="Genomic_DNA"/>
</dbReference>
<dbReference type="GO" id="GO:0019028">
    <property type="term" value="C:viral capsid"/>
    <property type="evidence" value="ECO:0007669"/>
    <property type="project" value="InterPro"/>
</dbReference>
<dbReference type="InterPro" id="IPR029053">
    <property type="entry name" value="Viral_coat"/>
</dbReference>
<gene>
    <name evidence="2" type="primary">Cap</name>
</gene>
<name>A0A2K9LV02_9VIRU</name>
<feature type="transmembrane region" description="Helical" evidence="1">
    <location>
        <begin position="106"/>
        <end position="128"/>
    </location>
</feature>
<evidence type="ECO:0000256" key="1">
    <source>
        <dbReference type="SAM" id="Phobius"/>
    </source>
</evidence>
<proteinExistence type="predicted"/>
<evidence type="ECO:0000313" key="2">
    <source>
        <dbReference type="EMBL" id="AUM61925.1"/>
    </source>
</evidence>
<reference evidence="2" key="1">
    <citation type="submission" date="2017-01" db="EMBL/GenBank/DDBJ databases">
        <title>High-throughput sequencing uncovers low homogeneity in the biogeography of single-stranded DNA viruses.</title>
        <authorList>
            <person name="Pearson V.M."/>
            <person name="Rokyta D.R."/>
        </authorList>
    </citation>
    <scope>NUCLEOTIDE SEQUENCE</scope>
</reference>
<accession>A0A2K9LV02</accession>
<keyword evidence="1" id="KW-0472">Membrane</keyword>
<dbReference type="InterPro" id="IPR000263">
    <property type="entry name" value="GV_A/BR1_coat"/>
</dbReference>
<dbReference type="Gene3D" id="2.60.120.20">
    <property type="match status" value="1"/>
</dbReference>
<keyword evidence="1" id="KW-1133">Transmembrane helix</keyword>
<keyword evidence="1" id="KW-0812">Transmembrane</keyword>
<protein>
    <submittedName>
        <fullName evidence="2">Capsid</fullName>
    </submittedName>
</protein>